<sequence>MAAADEKVRLTAQHIVRTLATSKNAADDMIRILSGFDDRFSDLFPSSAASGGPSAGDDRPATSGEESQAIGRDPTKEMSGSPMKGCNKSSLTTVQEVNDGEEISAQERHGISEDDSVRLEMAEKLILMWDSSANSISSLFESSEEAAQYLSAVDDLISISSDQSLPTSHRVGAESSLQLAMSRLEDEFRNLLSQPTTDNSTSHHSVSLRRMALSDPTPVTSDPPESPQLGELEHSLSLPLSSEVVAPYIVAPDTIFDLKQIALRMIAARYEPELCQAYSDTRREALTDCLVSLGVDKMSIEEVQKIDWPTLDSKMKKWIQALKIVLNGVLIEEKRACETIFESSENLKEECFAEAAKGCVLQLLNFGDAIAIGKRTAEKLFRIVGMYEALAEVLPELESLFSGHARVFVKEEAEGILSRLGGAVKGTILEFGNLIRGEMSKKPMQYGEIHPLTRYVMNYIRLLADYSSALNSLLADENAYGSDQGTGASTAEGANLTPLGNCMLTLITYLETNLEEKKKLYEDEALQHIYIMNNLLYIVQKVKDSEMKTLLGDNWIRKRRGLIRQHSTGYLRASWTRVLSFLRDDGLVGSGHSNRNALKEKFKNFNNAFDEIYRVQTNWRVPDPQLREELKISVSEKVVQAYRSFYGRSKGQFDGRSASKYIKYAPEDLENHVADLFEGFPGVPGNPRGREAC</sequence>
<evidence type="ECO:0000256" key="2">
    <source>
        <dbReference type="ARBA" id="ARBA00022448"/>
    </source>
</evidence>
<keyword evidence="7" id="KW-1185">Reference proteome</keyword>
<evidence type="ECO:0000256" key="4">
    <source>
        <dbReference type="SAM" id="MobiDB-lite"/>
    </source>
</evidence>
<dbReference type="GO" id="GO:0005546">
    <property type="term" value="F:phosphatidylinositol-4,5-bisphosphate binding"/>
    <property type="evidence" value="ECO:0007669"/>
    <property type="project" value="InterPro"/>
</dbReference>
<dbReference type="Pfam" id="PF20669">
    <property type="entry name" value="Exo70_N"/>
    <property type="match status" value="1"/>
</dbReference>
<dbReference type="GO" id="GO:0000145">
    <property type="term" value="C:exocyst"/>
    <property type="evidence" value="ECO:0007669"/>
    <property type="project" value="InterPro"/>
</dbReference>
<comment type="similarity">
    <text evidence="1 3">Belongs to the EXO70 family.</text>
</comment>
<feature type="region of interest" description="Disordered" evidence="4">
    <location>
        <begin position="213"/>
        <end position="232"/>
    </location>
</feature>
<keyword evidence="3" id="KW-0653">Protein transport</keyword>
<evidence type="ECO:0000313" key="6">
    <source>
        <dbReference type="EMBL" id="KAJ3708571.1"/>
    </source>
</evidence>
<comment type="caution">
    <text evidence="6">The sequence shown here is derived from an EMBL/GenBank/DDBJ whole genome shotgun (WGS) entry which is preliminary data.</text>
</comment>
<dbReference type="PANTHER" id="PTHR12542:SF142">
    <property type="entry name" value="EXOCYST SUBUNIT EXO70 FAMILY PROTEIN"/>
    <property type="match status" value="1"/>
</dbReference>
<evidence type="ECO:0000256" key="3">
    <source>
        <dbReference type="RuleBase" id="RU365026"/>
    </source>
</evidence>
<comment type="function">
    <text evidence="3">Component of the exocyst complex.</text>
</comment>
<dbReference type="SUPFAM" id="SSF74788">
    <property type="entry name" value="Cullin repeat-like"/>
    <property type="match status" value="1"/>
</dbReference>
<organism evidence="6 7">
    <name type="scientific">Rhynchospora tenuis</name>
    <dbReference type="NCBI Taxonomy" id="198213"/>
    <lineage>
        <taxon>Eukaryota</taxon>
        <taxon>Viridiplantae</taxon>
        <taxon>Streptophyta</taxon>
        <taxon>Embryophyta</taxon>
        <taxon>Tracheophyta</taxon>
        <taxon>Spermatophyta</taxon>
        <taxon>Magnoliopsida</taxon>
        <taxon>Liliopsida</taxon>
        <taxon>Poales</taxon>
        <taxon>Cyperaceae</taxon>
        <taxon>Cyperoideae</taxon>
        <taxon>Rhynchosporeae</taxon>
        <taxon>Rhynchospora</taxon>
    </lineage>
</organism>
<proteinExistence type="inferred from homology"/>
<accession>A0AAD6A2L2</accession>
<keyword evidence="3" id="KW-0268">Exocytosis</keyword>
<keyword evidence="2 3" id="KW-0813">Transport</keyword>
<evidence type="ECO:0000313" key="7">
    <source>
        <dbReference type="Proteomes" id="UP001210211"/>
    </source>
</evidence>
<dbReference type="GO" id="GO:0015031">
    <property type="term" value="P:protein transport"/>
    <property type="evidence" value="ECO:0007669"/>
    <property type="project" value="UniProtKB-KW"/>
</dbReference>
<feature type="domain" description="Exocyst complex subunit Exo70 C-terminal" evidence="5">
    <location>
        <begin position="316"/>
        <end position="674"/>
    </location>
</feature>
<dbReference type="AlphaFoldDB" id="A0AAD6A2L2"/>
<gene>
    <name evidence="6" type="ORF">LUZ61_012276</name>
</gene>
<reference evidence="6 7" key="1">
    <citation type="journal article" date="2022" name="Cell">
        <title>Repeat-based holocentromeres influence genome architecture and karyotype evolution.</title>
        <authorList>
            <person name="Hofstatter P.G."/>
            <person name="Thangavel G."/>
            <person name="Lux T."/>
            <person name="Neumann P."/>
            <person name="Vondrak T."/>
            <person name="Novak P."/>
            <person name="Zhang M."/>
            <person name="Costa L."/>
            <person name="Castellani M."/>
            <person name="Scott A."/>
            <person name="Toegelov H."/>
            <person name="Fuchs J."/>
            <person name="Mata-Sucre Y."/>
            <person name="Dias Y."/>
            <person name="Vanzela A.L.L."/>
            <person name="Huettel B."/>
            <person name="Almeida C.C.S."/>
            <person name="Simkova H."/>
            <person name="Souza G."/>
            <person name="Pedrosa-Harand A."/>
            <person name="Macas J."/>
            <person name="Mayer K.F.X."/>
            <person name="Houben A."/>
            <person name="Marques A."/>
        </authorList>
    </citation>
    <scope>NUCLEOTIDE SEQUENCE [LARGE SCALE GENOMIC DNA]</scope>
    <source>
        <strain evidence="6">RhyTen1mFocal</strain>
    </source>
</reference>
<dbReference type="InterPro" id="IPR016159">
    <property type="entry name" value="Cullin_repeat-like_dom_sf"/>
</dbReference>
<dbReference type="InterPro" id="IPR004140">
    <property type="entry name" value="Exo70"/>
</dbReference>
<dbReference type="PANTHER" id="PTHR12542">
    <property type="entry name" value="EXOCYST COMPLEX PROTEIN EXO70"/>
    <property type="match status" value="1"/>
</dbReference>
<dbReference type="GO" id="GO:0006887">
    <property type="term" value="P:exocytosis"/>
    <property type="evidence" value="ECO:0007669"/>
    <property type="project" value="UniProtKB-KW"/>
</dbReference>
<feature type="region of interest" description="Disordered" evidence="4">
    <location>
        <begin position="44"/>
        <end position="89"/>
    </location>
</feature>
<dbReference type="Gene3D" id="1.20.1280.170">
    <property type="entry name" value="Exocyst complex component Exo70"/>
    <property type="match status" value="1"/>
</dbReference>
<dbReference type="InterPro" id="IPR046364">
    <property type="entry name" value="Exo70_C"/>
</dbReference>
<dbReference type="EMBL" id="JAMRDG010000001">
    <property type="protein sequence ID" value="KAJ3708571.1"/>
    <property type="molecule type" value="Genomic_DNA"/>
</dbReference>
<evidence type="ECO:0000256" key="1">
    <source>
        <dbReference type="ARBA" id="ARBA00006756"/>
    </source>
</evidence>
<dbReference type="Proteomes" id="UP001210211">
    <property type="component" value="Unassembled WGS sequence"/>
</dbReference>
<protein>
    <recommendedName>
        <fullName evidence="3">Exocyst subunit Exo70 family protein</fullName>
    </recommendedName>
</protein>
<name>A0AAD6A2L2_9POAL</name>
<dbReference type="Pfam" id="PF03081">
    <property type="entry name" value="Exo70_C"/>
    <property type="match status" value="1"/>
</dbReference>
<evidence type="ECO:0000259" key="5">
    <source>
        <dbReference type="Pfam" id="PF03081"/>
    </source>
</evidence>